<dbReference type="InterPro" id="IPR051477">
    <property type="entry name" value="Expansin_CellWall"/>
</dbReference>
<evidence type="ECO:0000256" key="2">
    <source>
        <dbReference type="SAM" id="Phobius"/>
    </source>
</evidence>
<reference evidence="3 4" key="2">
    <citation type="journal article" date="2021" name="Curr. Genet.">
        <title>Genetic response to nitrogen starvation in the aggressive Eucalyptus foliar pathogen Teratosphaeria destructans.</title>
        <authorList>
            <person name="Havenga M."/>
            <person name="Wingfield B.D."/>
            <person name="Wingfield M.J."/>
            <person name="Dreyer L.L."/>
            <person name="Roets F."/>
            <person name="Aylward J."/>
        </authorList>
    </citation>
    <scope>NUCLEOTIDE SEQUENCE [LARGE SCALE GENOMIC DNA]</scope>
    <source>
        <strain evidence="3">CMW44962</strain>
    </source>
</reference>
<keyword evidence="2" id="KW-0472">Membrane</keyword>
<evidence type="ECO:0000313" key="3">
    <source>
        <dbReference type="EMBL" id="KAH9845127.1"/>
    </source>
</evidence>
<dbReference type="EMBL" id="RIBY02000136">
    <property type="protein sequence ID" value="KAH9845127.1"/>
    <property type="molecule type" value="Genomic_DNA"/>
</dbReference>
<dbReference type="Gene3D" id="2.40.40.10">
    <property type="entry name" value="RlpA-like domain"/>
    <property type="match status" value="1"/>
</dbReference>
<sequence length="224" mass="23860">MTEPTTSKAPATGAMDKEMQIPEWENAAIKNDKTFATGARAAITSRFDSVLPPYKRYLGLKRKTFLLVFLVVTLALVALIIGLSVGLSHDHSHSSTLPLPSDTQTFTGDLTYYAPGLGACGTTSTASENIVAVSHLLFDAAGSTSSNGGNSNSNPLCGKMLRIRRFDQAVGEERSVDLRVVDRCTGCGERDLDTSLSAFERVAQEAEGRVVVTWAWLGSEGTGG</sequence>
<name>A0A9W7T0A4_9PEZI</name>
<keyword evidence="2" id="KW-1133">Transmembrane helix</keyword>
<dbReference type="InterPro" id="IPR036908">
    <property type="entry name" value="RlpA-like_sf"/>
</dbReference>
<evidence type="ECO:0000256" key="1">
    <source>
        <dbReference type="ARBA" id="ARBA00022729"/>
    </source>
</evidence>
<protein>
    <submittedName>
        <fullName evidence="3">Expansin-related protein</fullName>
    </submittedName>
</protein>
<keyword evidence="4" id="KW-1185">Reference proteome</keyword>
<keyword evidence="2" id="KW-0812">Transmembrane</keyword>
<proteinExistence type="predicted"/>
<dbReference type="AlphaFoldDB" id="A0A9W7T0A4"/>
<comment type="caution">
    <text evidence="3">The sequence shown here is derived from an EMBL/GenBank/DDBJ whole genome shotgun (WGS) entry which is preliminary data.</text>
</comment>
<organism evidence="3 4">
    <name type="scientific">Teratosphaeria destructans</name>
    <dbReference type="NCBI Taxonomy" id="418781"/>
    <lineage>
        <taxon>Eukaryota</taxon>
        <taxon>Fungi</taxon>
        <taxon>Dikarya</taxon>
        <taxon>Ascomycota</taxon>
        <taxon>Pezizomycotina</taxon>
        <taxon>Dothideomycetes</taxon>
        <taxon>Dothideomycetidae</taxon>
        <taxon>Mycosphaerellales</taxon>
        <taxon>Teratosphaeriaceae</taxon>
        <taxon>Teratosphaeria</taxon>
    </lineage>
</organism>
<dbReference type="Proteomes" id="UP001138500">
    <property type="component" value="Unassembled WGS sequence"/>
</dbReference>
<dbReference type="SUPFAM" id="SSF50685">
    <property type="entry name" value="Barwin-like endoglucanases"/>
    <property type="match status" value="1"/>
</dbReference>
<dbReference type="OrthoDB" id="623670at2759"/>
<reference evidence="3 4" key="1">
    <citation type="journal article" date="2018" name="IMA Fungus">
        <title>IMA Genome-F 10: Nine draft genome sequences of Claviceps purpurea s.lat., including C. arundinis, C. humidiphila, and C. cf. spartinae, pseudomolecules for the pitch canker pathogen Fusarium circinatum, draft genome of Davidsoniella eucalypti, Grosmannia galeiformis, Quambalaria eucalypti, and Teratosphaeria destructans.</title>
        <authorList>
            <person name="Wingfield B.D."/>
            <person name="Liu M."/>
            <person name="Nguyen H.D."/>
            <person name="Lane F.A."/>
            <person name="Morgan S.W."/>
            <person name="De Vos L."/>
            <person name="Wilken P.M."/>
            <person name="Duong T.A."/>
            <person name="Aylward J."/>
            <person name="Coetzee M.P."/>
            <person name="Dadej K."/>
            <person name="De Beer Z.W."/>
            <person name="Findlay W."/>
            <person name="Havenga M."/>
            <person name="Kolarik M."/>
            <person name="Menzies J.G."/>
            <person name="Naidoo K."/>
            <person name="Pochopski O."/>
            <person name="Shoukouhi P."/>
            <person name="Santana Q.C."/>
            <person name="Seifert K.A."/>
            <person name="Soal N."/>
            <person name="Steenkamp E.T."/>
            <person name="Tatham C.T."/>
            <person name="van der Nest M.A."/>
            <person name="Wingfield M.J."/>
        </authorList>
    </citation>
    <scope>NUCLEOTIDE SEQUENCE [LARGE SCALE GENOMIC DNA]</scope>
    <source>
        <strain evidence="3">CMW44962</strain>
    </source>
</reference>
<dbReference type="PANTHER" id="PTHR31836:SF28">
    <property type="entry name" value="SRCR DOMAIN-CONTAINING PROTEIN-RELATED"/>
    <property type="match status" value="1"/>
</dbReference>
<gene>
    <name evidence="3" type="ORF">Tdes44962_MAKER06846</name>
</gene>
<accession>A0A9W7T0A4</accession>
<dbReference type="CDD" id="cd22191">
    <property type="entry name" value="DPBB_RlpA_EXP_N-like"/>
    <property type="match status" value="1"/>
</dbReference>
<feature type="transmembrane region" description="Helical" evidence="2">
    <location>
        <begin position="65"/>
        <end position="87"/>
    </location>
</feature>
<keyword evidence="1" id="KW-0732">Signal</keyword>
<dbReference type="PANTHER" id="PTHR31836">
    <property type="match status" value="1"/>
</dbReference>
<evidence type="ECO:0000313" key="4">
    <source>
        <dbReference type="Proteomes" id="UP001138500"/>
    </source>
</evidence>